<dbReference type="Gene3D" id="2.40.37.10">
    <property type="entry name" value="Lyase, Ornithine Decarboxylase, Chain A, domain 1"/>
    <property type="match status" value="1"/>
</dbReference>
<dbReference type="KEGG" id="mpro:BJP34_33660"/>
<dbReference type="GO" id="GO:0008836">
    <property type="term" value="F:diaminopimelate decarboxylase activity"/>
    <property type="evidence" value="ECO:0007669"/>
    <property type="project" value="TreeGrafter"/>
</dbReference>
<evidence type="ECO:0000256" key="2">
    <source>
        <dbReference type="ARBA" id="ARBA00022898"/>
    </source>
</evidence>
<dbReference type="InterPro" id="IPR029066">
    <property type="entry name" value="PLP-binding_barrel"/>
</dbReference>
<dbReference type="PANTHER" id="PTHR43727:SF2">
    <property type="entry name" value="GROUP IV DECARBOXYLASE"/>
    <property type="match status" value="1"/>
</dbReference>
<dbReference type="STRING" id="1458985.BJP34_33660"/>
<evidence type="ECO:0000259" key="4">
    <source>
        <dbReference type="Pfam" id="PF02784"/>
    </source>
</evidence>
<dbReference type="AlphaFoldDB" id="A0A1D8U1Q8"/>
<keyword evidence="2 3" id="KW-0663">Pyridoxal phosphate</keyword>
<dbReference type="InterPro" id="IPR022644">
    <property type="entry name" value="De-COase2_N"/>
</dbReference>
<feature type="modified residue" description="N6-(pyridoxal phosphate)lysine" evidence="3">
    <location>
        <position position="79"/>
    </location>
</feature>
<protein>
    <recommendedName>
        <fullName evidence="4">Orn/DAP/Arg decarboxylase 2 N-terminal domain-containing protein</fullName>
    </recommendedName>
</protein>
<dbReference type="PRINTS" id="PR01179">
    <property type="entry name" value="ODADCRBXLASE"/>
</dbReference>
<gene>
    <name evidence="5" type="ORF">BJP34_33660</name>
</gene>
<accession>A0A1D8U1Q8</accession>
<evidence type="ECO:0000256" key="1">
    <source>
        <dbReference type="ARBA" id="ARBA00001933"/>
    </source>
</evidence>
<reference evidence="6" key="1">
    <citation type="submission" date="2016-10" db="EMBL/GenBank/DDBJ databases">
        <title>Comparative genomics uncovers the prolific and rare metabolic potential of the cyanobacterial genus Moorea.</title>
        <authorList>
            <person name="Leao T."/>
            <person name="Castelao G."/>
            <person name="Korobeynikov A."/>
            <person name="Monroe E.A."/>
            <person name="Podell S."/>
            <person name="Glukhov E."/>
            <person name="Allen E."/>
            <person name="Gerwick W.H."/>
            <person name="Gerwick L."/>
        </authorList>
    </citation>
    <scope>NUCLEOTIDE SEQUENCE [LARGE SCALE GENOMIC DNA]</scope>
    <source>
        <strain evidence="6">PAL-8-15-08-1</strain>
    </source>
</reference>
<dbReference type="InterPro" id="IPR000183">
    <property type="entry name" value="Orn/DAP/Arg_de-COase"/>
</dbReference>
<name>A0A1D8U1Q8_9CYAN</name>
<dbReference type="Proteomes" id="UP000177870">
    <property type="component" value="Chromosome"/>
</dbReference>
<dbReference type="PANTHER" id="PTHR43727">
    <property type="entry name" value="DIAMINOPIMELATE DECARBOXYLASE"/>
    <property type="match status" value="1"/>
</dbReference>
<evidence type="ECO:0000313" key="6">
    <source>
        <dbReference type="Proteomes" id="UP000177870"/>
    </source>
</evidence>
<dbReference type="Gene3D" id="3.20.20.10">
    <property type="entry name" value="Alanine racemase"/>
    <property type="match status" value="1"/>
</dbReference>
<sequence length="407" mass="45709">MISKYDNNQEIKDGWRDDVAEFRNWMKIIPTIPEKLFKIASDIPTPALVYDLDAITDTVTALRNDLREIPNIELCLAVKANRCQSVLRHMAKLGLGADITTIQELDAAIAAGLWPIYSTAPGFSVADLKRLATEGVIPDLCSLSQLRVWCESANPDKRVGLRLRLPFHEDSKAKNVVTRWSRFGVDPTDSGLHSLIQTHELEVVHLHVHEGETFSEADLHQTLDLLVSCLEIFPKVEVLNLGGGWAYLFHLQKPEAQRVWDLVNKTITRINNQRQQPVRLVIEPGMLLTMMAGYLVAEVKAADDHASGHRIVVLDTSAWNLMFWAPRPAVAQIPFREGPMFVHDLAGCTCYETDYFCLNEKMARIEVGDRVILNASGAYTSSVARSLHGLPIPKEFVIRDNRLCLVE</sequence>
<organism evidence="5 6">
    <name type="scientific">Moorena producens PAL-8-15-08-1</name>
    <dbReference type="NCBI Taxonomy" id="1458985"/>
    <lineage>
        <taxon>Bacteria</taxon>
        <taxon>Bacillati</taxon>
        <taxon>Cyanobacteriota</taxon>
        <taxon>Cyanophyceae</taxon>
        <taxon>Coleofasciculales</taxon>
        <taxon>Coleofasciculaceae</taxon>
        <taxon>Moorena</taxon>
    </lineage>
</organism>
<dbReference type="SUPFAM" id="SSF50621">
    <property type="entry name" value="Alanine racemase C-terminal domain-like"/>
    <property type="match status" value="1"/>
</dbReference>
<dbReference type="Pfam" id="PF02784">
    <property type="entry name" value="Orn_Arg_deC_N"/>
    <property type="match status" value="1"/>
</dbReference>
<dbReference type="InterPro" id="IPR009006">
    <property type="entry name" value="Ala_racemase/Decarboxylase_C"/>
</dbReference>
<feature type="domain" description="Orn/DAP/Arg decarboxylase 2 N-terminal" evidence="4">
    <location>
        <begin position="64"/>
        <end position="288"/>
    </location>
</feature>
<feature type="active site" description="Proton donor" evidence="3">
    <location>
        <position position="350"/>
    </location>
</feature>
<evidence type="ECO:0000313" key="5">
    <source>
        <dbReference type="EMBL" id="AOX03724.1"/>
    </source>
</evidence>
<dbReference type="SUPFAM" id="SSF51419">
    <property type="entry name" value="PLP-binding barrel"/>
    <property type="match status" value="1"/>
</dbReference>
<dbReference type="GO" id="GO:0009089">
    <property type="term" value="P:lysine biosynthetic process via diaminopimelate"/>
    <property type="evidence" value="ECO:0007669"/>
    <property type="project" value="TreeGrafter"/>
</dbReference>
<comment type="cofactor">
    <cofactor evidence="1 3">
        <name>pyridoxal 5'-phosphate</name>
        <dbReference type="ChEBI" id="CHEBI:597326"/>
    </cofactor>
</comment>
<evidence type="ECO:0000256" key="3">
    <source>
        <dbReference type="PIRSR" id="PIRSR600183-50"/>
    </source>
</evidence>
<proteinExistence type="predicted"/>
<dbReference type="EMBL" id="CP017599">
    <property type="protein sequence ID" value="AOX03724.1"/>
    <property type="molecule type" value="Genomic_DNA"/>
</dbReference>